<protein>
    <recommendedName>
        <fullName evidence="6">PDZ domain-containing protein</fullName>
    </recommendedName>
</protein>
<keyword evidence="8" id="KW-1185">Reference proteome</keyword>
<dbReference type="PANTHER" id="PTHR24217">
    <property type="entry name" value="PUTATIVE-RELATED"/>
    <property type="match status" value="1"/>
</dbReference>
<feature type="compositionally biased region" description="Basic residues" evidence="5">
    <location>
        <begin position="463"/>
        <end position="475"/>
    </location>
</feature>
<dbReference type="PANTHER" id="PTHR24217:SF9">
    <property type="entry name" value="SYNAPTOPODIN-2"/>
    <property type="match status" value="1"/>
</dbReference>
<reference evidence="7" key="1">
    <citation type="journal article" date="2022" name="bioRxiv">
        <title>Sequencing and chromosome-scale assembly of the giantPleurodeles waltlgenome.</title>
        <authorList>
            <person name="Brown T."/>
            <person name="Elewa A."/>
            <person name="Iarovenko S."/>
            <person name="Subramanian E."/>
            <person name="Araus A.J."/>
            <person name="Petzold A."/>
            <person name="Susuki M."/>
            <person name="Suzuki K.-i.T."/>
            <person name="Hayashi T."/>
            <person name="Toyoda A."/>
            <person name="Oliveira C."/>
            <person name="Osipova E."/>
            <person name="Leigh N.D."/>
            <person name="Simon A."/>
            <person name="Yun M.H."/>
        </authorList>
    </citation>
    <scope>NUCLEOTIDE SEQUENCE</scope>
    <source>
        <strain evidence="7">20211129_DDA</strain>
        <tissue evidence="7">Liver</tissue>
    </source>
</reference>
<feature type="region of interest" description="Disordered" evidence="5">
    <location>
        <begin position="1143"/>
        <end position="1245"/>
    </location>
</feature>
<evidence type="ECO:0000256" key="5">
    <source>
        <dbReference type="SAM" id="MobiDB-lite"/>
    </source>
</evidence>
<dbReference type="GO" id="GO:0005634">
    <property type="term" value="C:nucleus"/>
    <property type="evidence" value="ECO:0007669"/>
    <property type="project" value="TreeGrafter"/>
</dbReference>
<gene>
    <name evidence="7" type="ORF">NDU88_001800</name>
</gene>
<dbReference type="GO" id="GO:0003779">
    <property type="term" value="F:actin binding"/>
    <property type="evidence" value="ECO:0007669"/>
    <property type="project" value="TreeGrafter"/>
</dbReference>
<feature type="compositionally biased region" description="Polar residues" evidence="5">
    <location>
        <begin position="1234"/>
        <end position="1245"/>
    </location>
</feature>
<dbReference type="InterPro" id="IPR051976">
    <property type="entry name" value="Synaptopodin_domain"/>
</dbReference>
<dbReference type="GO" id="GO:0015629">
    <property type="term" value="C:actin cytoskeleton"/>
    <property type="evidence" value="ECO:0007669"/>
    <property type="project" value="TreeGrafter"/>
</dbReference>
<evidence type="ECO:0000256" key="1">
    <source>
        <dbReference type="ARBA" id="ARBA00004496"/>
    </source>
</evidence>
<feature type="compositionally biased region" description="Basic and acidic residues" evidence="5">
    <location>
        <begin position="217"/>
        <end position="227"/>
    </location>
</feature>
<dbReference type="SMART" id="SM00228">
    <property type="entry name" value="PDZ"/>
    <property type="match status" value="1"/>
</dbReference>
<feature type="domain" description="PDZ" evidence="6">
    <location>
        <begin position="122"/>
        <end position="204"/>
    </location>
</feature>
<dbReference type="EMBL" id="JANPWB010000002">
    <property type="protein sequence ID" value="KAJ1206395.1"/>
    <property type="molecule type" value="Genomic_DNA"/>
</dbReference>
<dbReference type="Gene3D" id="2.30.42.10">
    <property type="match status" value="1"/>
</dbReference>
<comment type="caution">
    <text evidence="7">The sequence shown here is derived from an EMBL/GenBank/DDBJ whole genome shotgun (WGS) entry which is preliminary data.</text>
</comment>
<evidence type="ECO:0000313" key="8">
    <source>
        <dbReference type="Proteomes" id="UP001066276"/>
    </source>
</evidence>
<dbReference type="InterPro" id="IPR036034">
    <property type="entry name" value="PDZ_sf"/>
</dbReference>
<dbReference type="SUPFAM" id="SSF50156">
    <property type="entry name" value="PDZ domain-like"/>
    <property type="match status" value="1"/>
</dbReference>
<feature type="compositionally biased region" description="Acidic residues" evidence="5">
    <location>
        <begin position="534"/>
        <end position="550"/>
    </location>
</feature>
<dbReference type="InterPro" id="IPR001478">
    <property type="entry name" value="PDZ"/>
</dbReference>
<feature type="region of interest" description="Disordered" evidence="5">
    <location>
        <begin position="788"/>
        <end position="819"/>
    </location>
</feature>
<evidence type="ECO:0000256" key="4">
    <source>
        <dbReference type="ARBA" id="ARBA00038161"/>
    </source>
</evidence>
<proteinExistence type="inferred from homology"/>
<feature type="region of interest" description="Disordered" evidence="5">
    <location>
        <begin position="338"/>
        <end position="394"/>
    </location>
</feature>
<organism evidence="7 8">
    <name type="scientific">Pleurodeles waltl</name>
    <name type="common">Iberian ribbed newt</name>
    <dbReference type="NCBI Taxonomy" id="8319"/>
    <lineage>
        <taxon>Eukaryota</taxon>
        <taxon>Metazoa</taxon>
        <taxon>Chordata</taxon>
        <taxon>Craniata</taxon>
        <taxon>Vertebrata</taxon>
        <taxon>Euteleostomi</taxon>
        <taxon>Amphibia</taxon>
        <taxon>Batrachia</taxon>
        <taxon>Caudata</taxon>
        <taxon>Salamandroidea</taxon>
        <taxon>Salamandridae</taxon>
        <taxon>Pleurodelinae</taxon>
        <taxon>Pleurodeles</taxon>
    </lineage>
</organism>
<name>A0AAV7W0I6_PLEWA</name>
<dbReference type="GO" id="GO:0032233">
    <property type="term" value="P:positive regulation of actin filament bundle assembly"/>
    <property type="evidence" value="ECO:0007669"/>
    <property type="project" value="TreeGrafter"/>
</dbReference>
<feature type="region of interest" description="Disordered" evidence="5">
    <location>
        <begin position="637"/>
        <end position="665"/>
    </location>
</feature>
<feature type="compositionally biased region" description="Polar residues" evidence="5">
    <location>
        <begin position="230"/>
        <end position="241"/>
    </location>
</feature>
<evidence type="ECO:0000256" key="2">
    <source>
        <dbReference type="ARBA" id="ARBA00022490"/>
    </source>
</evidence>
<feature type="region of interest" description="Disordered" evidence="5">
    <location>
        <begin position="1094"/>
        <end position="1114"/>
    </location>
</feature>
<feature type="compositionally biased region" description="Basic and acidic residues" evidence="5">
    <location>
        <begin position="476"/>
        <end position="488"/>
    </location>
</feature>
<comment type="similarity">
    <text evidence="4">Belongs to the synaptopodin family.</text>
</comment>
<evidence type="ECO:0000259" key="6">
    <source>
        <dbReference type="PROSITE" id="PS50106"/>
    </source>
</evidence>
<keyword evidence="2" id="KW-0963">Cytoplasm</keyword>
<dbReference type="GO" id="GO:0030018">
    <property type="term" value="C:Z disc"/>
    <property type="evidence" value="ECO:0007669"/>
    <property type="project" value="TreeGrafter"/>
</dbReference>
<feature type="region of interest" description="Disordered" evidence="5">
    <location>
        <begin position="681"/>
        <end position="749"/>
    </location>
</feature>
<dbReference type="Proteomes" id="UP001066276">
    <property type="component" value="Chromosome 1_2"/>
</dbReference>
<sequence>MFRFDCQGPVSCVYTEQSHASLLPAGGWVCARLSCLTFSGGGFCSAACRSCGLHPGSAGALPFLGRFSLEPPPLAVVTGSGTAAELADGGADNRAQLTFRNSSPPRHVAAASLHPTMGTGDYISITLSGGSPWGFRLDGGLEQNLPLTVSQIRSPSKAEKAGLCVGDEVITINGNPCLGLPYSRVVTFISSSKDILRMLIKRPASETNEILAPTTEDTKCEDVKPEEYTESTTLQIRSEPQSDGRGLYISDSKDTTQTGAVELVAAIPPTEQESEETLVYKITPKVVGTTREYLVEQPPSQGEEEGRKQGTVVELQLSLSHGSLKKGADAPLVSLLEAESHSPSEAGLGAQPDKPDNGSSLHHNQPEESGHHITKTFRFDGGGESTAVPGDEVASRPLTKVEVILACSDREKEASQAPADRGSAVSGEEGGQPVAPPSGLPLGISSDGTEQEEEDEQSGKDHSRPHKHRARHARLRRSESLSEKKVKEAKSKCKSIALLLTQAPTPSSKGVLMFKKRRQRAKKYTLVSYGTGELEPEEPDEEDNEGDEGNTYELTLLGTSESEIDEDFFSDPEKKAQIVTFDWDTGLLEVEKSKGEATMESLPETKGKGALMFARRKQRMDEITAEQEDMNKLMQDSTDSNMAESVKQVVAHKSQHSESTRTQSCVSKSYIEVSHSQARVQNGISGTQEATSSFQSSEVHRLSSSNRSAKPFGGVQNRAAVPFSPTRNVTSPFSDRQTPPPYSSISPLPEPLYKVSSPVAGIAQPNVWSPYESMEQIASRDERISVPAKKTGILQDAKKRSTAKPMFTFKEPPKVDPNPALLSLVQTREGKRGTGLGNESGPEEDYLSLGAEACNFMQAQAAKQKNPPPVAPKPAAKSSPAPTTPVAAVWAPPSMTSSAAPPFPTTHISQVNTIVPVNIAKPATHSYQPPDTHHMDHRGPQAAEIVNQTTHTPKTPPTMPLGNVALAGGVGPSFEMPALQGRGAELFAKRQSRMEKFVVDSETVQANMARASSPTPSLPPSWKYSSNVRAPPPLAYNPTQSPLYPLAASKSQPLSANTTSKNIKKKPKKALNALDVMKHQPYQLNASLFTFQPPSDAKSDLAPKQPGKSNFLPPLKQAQPARVVNHAPSANYQAASLYSEPTYNQQPSFQSNAATSSYESSAPGGYPMLAKQESTATPLIAPPRPKFSAKKVGASAQERDGGVSFSLPGRRSAPADLRRVASPTSPLVFHPSPGYSSKPETTSDITGRRLTPWEAAAKSPYGLVDDAFEPLTMQESIAANVVSAARRKTLPEPPLAWKQRVSYGVSNQNLDPNLGTYGRNQLGVTSPTKSIFSAPGSTLTYGSQIKYPFYSRRSATDPNMASLDTQSEYGISSAPTSNFTSYPRAWRR</sequence>
<feature type="region of interest" description="Disordered" evidence="5">
    <location>
        <begin position="526"/>
        <end position="551"/>
    </location>
</feature>
<feature type="region of interest" description="Disordered" evidence="5">
    <location>
        <begin position="217"/>
        <end position="253"/>
    </location>
</feature>
<feature type="compositionally biased region" description="Low complexity" evidence="5">
    <location>
        <begin position="873"/>
        <end position="885"/>
    </location>
</feature>
<evidence type="ECO:0000313" key="7">
    <source>
        <dbReference type="EMBL" id="KAJ1206395.1"/>
    </source>
</evidence>
<feature type="compositionally biased region" description="Polar residues" evidence="5">
    <location>
        <begin position="681"/>
        <end position="708"/>
    </location>
</feature>
<feature type="compositionally biased region" description="Polar residues" evidence="5">
    <location>
        <begin position="725"/>
        <end position="737"/>
    </location>
</feature>
<dbReference type="Pfam" id="PF00595">
    <property type="entry name" value="PDZ"/>
    <property type="match status" value="1"/>
</dbReference>
<feature type="region of interest" description="Disordered" evidence="5">
    <location>
        <begin position="409"/>
        <end position="488"/>
    </location>
</feature>
<evidence type="ECO:0000256" key="3">
    <source>
        <dbReference type="ARBA" id="ARBA00022553"/>
    </source>
</evidence>
<feature type="compositionally biased region" description="Polar residues" evidence="5">
    <location>
        <begin position="1143"/>
        <end position="1160"/>
    </location>
</feature>
<comment type="subcellular location">
    <subcellularLocation>
        <location evidence="1">Cytoplasm</location>
    </subcellularLocation>
</comment>
<feature type="region of interest" description="Disordered" evidence="5">
    <location>
        <begin position="860"/>
        <end position="885"/>
    </location>
</feature>
<accession>A0AAV7W0I6</accession>
<keyword evidence="3" id="KW-0597">Phosphoprotein</keyword>
<dbReference type="PROSITE" id="PS50106">
    <property type="entry name" value="PDZ"/>
    <property type="match status" value="1"/>
</dbReference>